<feature type="transmembrane region" description="Helical" evidence="7">
    <location>
        <begin position="295"/>
        <end position="319"/>
    </location>
</feature>
<dbReference type="Pfam" id="PF00528">
    <property type="entry name" value="BPD_transp_1"/>
    <property type="match status" value="1"/>
</dbReference>
<reference evidence="9 10" key="1">
    <citation type="journal article" date="2021" name="Int. J. Syst. Evol. Microbiol.">
        <title>Reticulibacter mediterranei gen. nov., sp. nov., within the new family Reticulibacteraceae fam. nov., and Ktedonospora formicarum gen. nov., sp. nov., Ktedonobacter robiniae sp. nov., Dictyobacter formicarum sp. nov. and Dictyobacter arantiisoli sp. nov., belonging to the class Ktedonobacteria.</title>
        <authorList>
            <person name="Yabe S."/>
            <person name="Zheng Y."/>
            <person name="Wang C.M."/>
            <person name="Sakai Y."/>
            <person name="Abe K."/>
            <person name="Yokota A."/>
            <person name="Donadio S."/>
            <person name="Cavaletti L."/>
            <person name="Monciardini P."/>
        </authorList>
    </citation>
    <scope>NUCLEOTIDE SEQUENCE [LARGE SCALE GENOMIC DNA]</scope>
    <source>
        <strain evidence="9 10">SOSP1-9</strain>
    </source>
</reference>
<comment type="caution">
    <text evidence="9">The sequence shown here is derived from an EMBL/GenBank/DDBJ whole genome shotgun (WGS) entry which is preliminary data.</text>
</comment>
<dbReference type="Gene3D" id="1.10.3720.10">
    <property type="entry name" value="MetI-like"/>
    <property type="match status" value="1"/>
</dbReference>
<evidence type="ECO:0000256" key="4">
    <source>
        <dbReference type="ARBA" id="ARBA00022692"/>
    </source>
</evidence>
<feature type="transmembrane region" description="Helical" evidence="7">
    <location>
        <begin position="43"/>
        <end position="72"/>
    </location>
</feature>
<evidence type="ECO:0000259" key="8">
    <source>
        <dbReference type="PROSITE" id="PS50928"/>
    </source>
</evidence>
<evidence type="ECO:0000313" key="10">
    <source>
        <dbReference type="Proteomes" id="UP000635565"/>
    </source>
</evidence>
<dbReference type="PANTHER" id="PTHR30193">
    <property type="entry name" value="ABC TRANSPORTER PERMEASE PROTEIN"/>
    <property type="match status" value="1"/>
</dbReference>
<dbReference type="InterPro" id="IPR000515">
    <property type="entry name" value="MetI-like"/>
</dbReference>
<dbReference type="PANTHER" id="PTHR30193:SF37">
    <property type="entry name" value="INNER MEMBRANE ABC TRANSPORTER PERMEASE PROTEIN YCJO"/>
    <property type="match status" value="1"/>
</dbReference>
<name>A0ABQ3VPK3_9CHLR</name>
<evidence type="ECO:0000256" key="7">
    <source>
        <dbReference type="RuleBase" id="RU363032"/>
    </source>
</evidence>
<evidence type="ECO:0000256" key="5">
    <source>
        <dbReference type="ARBA" id="ARBA00022989"/>
    </source>
</evidence>
<dbReference type="InterPro" id="IPR051393">
    <property type="entry name" value="ABC_transporter_permease"/>
</dbReference>
<dbReference type="Proteomes" id="UP000635565">
    <property type="component" value="Unassembled WGS sequence"/>
</dbReference>
<evidence type="ECO:0000256" key="2">
    <source>
        <dbReference type="ARBA" id="ARBA00022448"/>
    </source>
</evidence>
<dbReference type="InterPro" id="IPR035906">
    <property type="entry name" value="MetI-like_sf"/>
</dbReference>
<feature type="transmembrane region" description="Helical" evidence="7">
    <location>
        <begin position="102"/>
        <end position="127"/>
    </location>
</feature>
<keyword evidence="10" id="KW-1185">Reference proteome</keyword>
<evidence type="ECO:0000256" key="6">
    <source>
        <dbReference type="ARBA" id="ARBA00023136"/>
    </source>
</evidence>
<comment type="subcellular location">
    <subcellularLocation>
        <location evidence="1 7">Cell membrane</location>
        <topology evidence="1 7">Multi-pass membrane protein</topology>
    </subcellularLocation>
</comment>
<dbReference type="CDD" id="cd06261">
    <property type="entry name" value="TM_PBP2"/>
    <property type="match status" value="1"/>
</dbReference>
<sequence>MSASQMHGLSSDSARDMLKSEHIFAQSHHMQKKRFPPERRRKILAWSFMLPFLLVNGVVVLGPSISTFYYAFTDWSGMGEAKFVGLANFIQLFGDADFHQAFLFNLIWLAMFLTVPIAMGLLGAFLLSQIKRFQMFFRAAYFIPYIIASVVNASIWEQILDPQQGLASLLNRIGLHFLDNVYFFGDAHYALLSVAFVDNWHFWGYLVVLFLAAMQAVSPELYEAARVDGASRWKQFLHVTIPGIRPVLGIVLLLVTVWSLLVFEYPFIITQGGPAGATQVMSILMYKNAFALNEAGYAAAMGLSLSFIAAIITGVYLYLQRKGVEI</sequence>
<dbReference type="RefSeq" id="WP_201364882.1">
    <property type="nucleotide sequence ID" value="NZ_BNJJ01000016.1"/>
</dbReference>
<feature type="domain" description="ABC transmembrane type-1" evidence="8">
    <location>
        <begin position="102"/>
        <end position="316"/>
    </location>
</feature>
<accession>A0ABQ3VPK3</accession>
<evidence type="ECO:0000256" key="1">
    <source>
        <dbReference type="ARBA" id="ARBA00004651"/>
    </source>
</evidence>
<keyword evidence="2 7" id="KW-0813">Transport</keyword>
<evidence type="ECO:0000313" key="9">
    <source>
        <dbReference type="EMBL" id="GHO87311.1"/>
    </source>
</evidence>
<gene>
    <name evidence="9" type="ORF">KSZ_53170</name>
</gene>
<feature type="transmembrane region" description="Helical" evidence="7">
    <location>
        <begin position="139"/>
        <end position="156"/>
    </location>
</feature>
<evidence type="ECO:0000256" key="3">
    <source>
        <dbReference type="ARBA" id="ARBA00022475"/>
    </source>
</evidence>
<feature type="transmembrane region" description="Helical" evidence="7">
    <location>
        <begin position="243"/>
        <end position="263"/>
    </location>
</feature>
<protein>
    <submittedName>
        <fullName evidence="9">Sugar-binding protein</fullName>
    </submittedName>
</protein>
<organism evidence="9 10">
    <name type="scientific">Dictyobacter formicarum</name>
    <dbReference type="NCBI Taxonomy" id="2778368"/>
    <lineage>
        <taxon>Bacteria</taxon>
        <taxon>Bacillati</taxon>
        <taxon>Chloroflexota</taxon>
        <taxon>Ktedonobacteria</taxon>
        <taxon>Ktedonobacterales</taxon>
        <taxon>Dictyobacteraceae</taxon>
        <taxon>Dictyobacter</taxon>
    </lineage>
</organism>
<keyword evidence="3" id="KW-1003">Cell membrane</keyword>
<proteinExistence type="inferred from homology"/>
<dbReference type="EMBL" id="BNJJ01000016">
    <property type="protein sequence ID" value="GHO87311.1"/>
    <property type="molecule type" value="Genomic_DNA"/>
</dbReference>
<keyword evidence="5 7" id="KW-1133">Transmembrane helix</keyword>
<keyword evidence="4 7" id="KW-0812">Transmembrane</keyword>
<dbReference type="PROSITE" id="PS50928">
    <property type="entry name" value="ABC_TM1"/>
    <property type="match status" value="1"/>
</dbReference>
<keyword evidence="6 7" id="KW-0472">Membrane</keyword>
<comment type="similarity">
    <text evidence="7">Belongs to the binding-protein-dependent transport system permease family.</text>
</comment>
<dbReference type="SUPFAM" id="SSF161098">
    <property type="entry name" value="MetI-like"/>
    <property type="match status" value="1"/>
</dbReference>